<dbReference type="EMBL" id="UINC01015515">
    <property type="protein sequence ID" value="SVA65274.1"/>
    <property type="molecule type" value="Genomic_DNA"/>
</dbReference>
<protein>
    <submittedName>
        <fullName evidence="1">Uncharacterized protein</fullName>
    </submittedName>
</protein>
<organism evidence="1">
    <name type="scientific">marine metagenome</name>
    <dbReference type="NCBI Taxonomy" id="408172"/>
    <lineage>
        <taxon>unclassified sequences</taxon>
        <taxon>metagenomes</taxon>
        <taxon>ecological metagenomes</taxon>
    </lineage>
</organism>
<dbReference type="AlphaFoldDB" id="A0A381XKI7"/>
<proteinExistence type="predicted"/>
<evidence type="ECO:0000313" key="1">
    <source>
        <dbReference type="EMBL" id="SVA65274.1"/>
    </source>
</evidence>
<sequence length="40" mass="4253">VLQDALCRENQQPQVKGLSSGGVPLGDEIIDATVTVDRET</sequence>
<feature type="non-terminal residue" evidence="1">
    <location>
        <position position="1"/>
    </location>
</feature>
<reference evidence="1" key="1">
    <citation type="submission" date="2018-05" db="EMBL/GenBank/DDBJ databases">
        <authorList>
            <person name="Lanie J.A."/>
            <person name="Ng W.-L."/>
            <person name="Kazmierczak K.M."/>
            <person name="Andrzejewski T.M."/>
            <person name="Davidsen T.M."/>
            <person name="Wayne K.J."/>
            <person name="Tettelin H."/>
            <person name="Glass J.I."/>
            <person name="Rusch D."/>
            <person name="Podicherti R."/>
            <person name="Tsui H.-C.T."/>
            <person name="Winkler M.E."/>
        </authorList>
    </citation>
    <scope>NUCLEOTIDE SEQUENCE</scope>
</reference>
<name>A0A381XKI7_9ZZZZ</name>
<accession>A0A381XKI7</accession>
<gene>
    <name evidence="1" type="ORF">METZ01_LOCUS118128</name>
</gene>